<protein>
    <submittedName>
        <fullName evidence="1">Uncharacterized protein</fullName>
    </submittedName>
</protein>
<dbReference type="EMBL" id="CP017480">
    <property type="protein sequence ID" value="APG03996.1"/>
    <property type="molecule type" value="Genomic_DNA"/>
</dbReference>
<reference evidence="2" key="1">
    <citation type="submission" date="2016-09" db="EMBL/GenBank/DDBJ databases">
        <authorList>
            <person name="Lysoe E."/>
        </authorList>
    </citation>
    <scope>NUCLEOTIDE SEQUENCE [LARGE SCALE GENOMIC DNA]</scope>
    <source>
        <strain evidence="2">LJ96T</strain>
    </source>
</reference>
<dbReference type="Gene3D" id="1.20.58.320">
    <property type="entry name" value="TPR-like"/>
    <property type="match status" value="1"/>
</dbReference>
<dbReference type="PATRIC" id="fig|1440763.5.peg.2692"/>
<dbReference type="KEGG" id="lrz:BJI69_08875"/>
<evidence type="ECO:0000313" key="2">
    <source>
        <dbReference type="Proteomes" id="UP000182987"/>
    </source>
</evidence>
<evidence type="ECO:0000313" key="1">
    <source>
        <dbReference type="EMBL" id="APG03996.1"/>
    </source>
</evidence>
<dbReference type="PANTHER" id="PTHR23004:SF7">
    <property type="entry name" value="DUF924-DOMAIN-CONTAINING PROTEIN"/>
    <property type="match status" value="1"/>
</dbReference>
<dbReference type="OrthoDB" id="7593450at2"/>
<sequence length="185" mass="21001">MTASLPLPESPERVVHFWRDAGFDRWFKSDAGFDRMFSEHFMGAHLAAARGDLNAWRETAEGCLALLILLDQFPRNAFRGCGHMYATDPLARSIARHVLERGFDQQLDPEMRAFVYLPFEHSEDLADQELSVRLFDALGGAFQPYAATHRDIIRRFGRFPHRNGELGRETSPEERAFLEGGGFAG</sequence>
<keyword evidence="2" id="KW-1185">Reference proteome</keyword>
<dbReference type="Proteomes" id="UP000182987">
    <property type="component" value="Chromosome"/>
</dbReference>
<dbReference type="InterPro" id="IPR011990">
    <property type="entry name" value="TPR-like_helical_dom_sf"/>
</dbReference>
<dbReference type="SUPFAM" id="SSF48452">
    <property type="entry name" value="TPR-like"/>
    <property type="match status" value="1"/>
</dbReference>
<dbReference type="RefSeq" id="WP_046968310.1">
    <property type="nucleotide sequence ID" value="NZ_CP017480.1"/>
</dbReference>
<accession>A0A0G9HB69</accession>
<dbReference type="PANTHER" id="PTHR23004">
    <property type="entry name" value="DOUBLECORTIN DOMAIN CONTAINING 2"/>
    <property type="match status" value="1"/>
</dbReference>
<dbReference type="STRING" id="1440763.BJI69_08875"/>
<dbReference type="Pfam" id="PF06041">
    <property type="entry name" value="DUF924"/>
    <property type="match status" value="1"/>
</dbReference>
<name>A0A0G9HB69_9GAMM</name>
<proteinExistence type="predicted"/>
<dbReference type="AlphaFoldDB" id="A0A0G9HB69"/>
<dbReference type="InterPro" id="IPR010323">
    <property type="entry name" value="DUF924"/>
</dbReference>
<dbReference type="Gene3D" id="1.25.40.10">
    <property type="entry name" value="Tetratricopeptide repeat domain"/>
    <property type="match status" value="1"/>
</dbReference>
<organism evidence="1 2">
    <name type="scientific">Luteibacter rhizovicinus DSM 16549</name>
    <dbReference type="NCBI Taxonomy" id="1440763"/>
    <lineage>
        <taxon>Bacteria</taxon>
        <taxon>Pseudomonadati</taxon>
        <taxon>Pseudomonadota</taxon>
        <taxon>Gammaproteobacteria</taxon>
        <taxon>Lysobacterales</taxon>
        <taxon>Rhodanobacteraceae</taxon>
        <taxon>Luteibacter</taxon>
    </lineage>
</organism>
<gene>
    <name evidence="1" type="ORF">BJI69_08875</name>
</gene>